<gene>
    <name evidence="4" type="ORF">C5746_38555</name>
</gene>
<dbReference type="Pfam" id="PF03033">
    <property type="entry name" value="Glyco_transf_28"/>
    <property type="match status" value="1"/>
</dbReference>
<dbReference type="AlphaFoldDB" id="A0A2Z5JNN0"/>
<evidence type="ECO:0000313" key="5">
    <source>
        <dbReference type="Proteomes" id="UP000252698"/>
    </source>
</evidence>
<dbReference type="SUPFAM" id="SSF53756">
    <property type="entry name" value="UDP-Glycosyltransferase/glycogen phosphorylase"/>
    <property type="match status" value="1"/>
</dbReference>
<reference evidence="4 5" key="1">
    <citation type="journal article" date="2018" name="Front. Microbiol.">
        <title>Genome Sequencing of Streptomyces atratus SCSIOZH16 and Activation Production of Nocardamine via Metabolic Engineering.</title>
        <authorList>
            <person name="Li Y."/>
            <person name="Zhang C."/>
            <person name="Liu C."/>
            <person name="Ju J."/>
            <person name="Ma J."/>
        </authorList>
    </citation>
    <scope>NUCLEOTIDE SEQUENCE [LARGE SCALE GENOMIC DNA]</scope>
    <source>
        <strain evidence="4 5">SCSIO_ZH16</strain>
    </source>
</reference>
<organism evidence="4 5">
    <name type="scientific">Streptomyces atratus</name>
    <dbReference type="NCBI Taxonomy" id="1893"/>
    <lineage>
        <taxon>Bacteria</taxon>
        <taxon>Bacillati</taxon>
        <taxon>Actinomycetota</taxon>
        <taxon>Actinomycetes</taxon>
        <taxon>Kitasatosporales</taxon>
        <taxon>Streptomycetaceae</taxon>
        <taxon>Streptomyces</taxon>
    </lineage>
</organism>
<sequence>MKALVYCHGSRGDVQPYLALAHALNRAGHSATLVAPRLFAPFAAAYDVEFAGLDDWSLTLWHRPEVRKLRWTSDRRTPETERQRAALKQEAVDRYPIILKDMWEAAADGADIIIHSQASREQIAQIAEKLGIPNVFAVLYPNFVVSRRYPAFGRLSDVFSDQVDESGADPYSYIPPQLITMIEHWRSETLGLPPRDGFLDFRYRADGSATPVLHIFSPHVITPAADWPDTVHTAGFWHLPAAPDWQPPAELVRFLEAGEKPVFVGFGSTLSPDPQATARIVLEGVRASGQRAVVVEGWGGIQVTDYADDILTVKDVPYAWLLPRVRAVVHAGGPGTYNDALRAGIPQVICPFETNQRMWGEHLNRLGVAPPPVMQRDLTPEGLAADIRHAVTDPGIAAVAARFGALLGAEDGLGAAVRVLEKVHAEGVRGR</sequence>
<feature type="domain" description="Erythromycin biosynthesis protein CIII-like C-terminal" evidence="3">
    <location>
        <begin position="303"/>
        <end position="403"/>
    </location>
</feature>
<dbReference type="GO" id="GO:0033072">
    <property type="term" value="P:vancomycin biosynthetic process"/>
    <property type="evidence" value="ECO:0007669"/>
    <property type="project" value="UniProtKB-ARBA"/>
</dbReference>
<dbReference type="InterPro" id="IPR050426">
    <property type="entry name" value="Glycosyltransferase_28"/>
</dbReference>
<proteinExistence type="predicted"/>
<dbReference type="RefSeq" id="WP_114248263.1">
    <property type="nucleotide sequence ID" value="NZ_CP027306.1"/>
</dbReference>
<evidence type="ECO:0000259" key="3">
    <source>
        <dbReference type="Pfam" id="PF06722"/>
    </source>
</evidence>
<dbReference type="GO" id="GO:0016758">
    <property type="term" value="F:hexosyltransferase activity"/>
    <property type="evidence" value="ECO:0007669"/>
    <property type="project" value="InterPro"/>
</dbReference>
<dbReference type="Gene3D" id="3.40.50.2000">
    <property type="entry name" value="Glycogen Phosphorylase B"/>
    <property type="match status" value="2"/>
</dbReference>
<dbReference type="CDD" id="cd03784">
    <property type="entry name" value="GT1_Gtf-like"/>
    <property type="match status" value="1"/>
</dbReference>
<name>A0A2Z5JNN0_STRAR</name>
<dbReference type="PANTHER" id="PTHR48050:SF13">
    <property type="entry name" value="STEROL 3-BETA-GLUCOSYLTRANSFERASE UGT80A2"/>
    <property type="match status" value="1"/>
</dbReference>
<feature type="domain" description="Glycosyltransferase family 28 N-terminal" evidence="2">
    <location>
        <begin position="8"/>
        <end position="68"/>
    </location>
</feature>
<accession>A0A2Z5JNN0</accession>
<dbReference type="InterPro" id="IPR010610">
    <property type="entry name" value="EryCIII-like_C"/>
</dbReference>
<protein>
    <submittedName>
        <fullName evidence="4">Glycosyltransferase</fullName>
    </submittedName>
</protein>
<dbReference type="PANTHER" id="PTHR48050">
    <property type="entry name" value="STEROL 3-BETA-GLUCOSYLTRANSFERASE"/>
    <property type="match status" value="1"/>
</dbReference>
<dbReference type="GeneID" id="95524210"/>
<dbReference type="FunFam" id="3.40.50.2000:FF:000009">
    <property type="entry name" value="Sterol 3-beta-glucosyltransferase UGT80A2"/>
    <property type="match status" value="1"/>
</dbReference>
<evidence type="ECO:0000313" key="4">
    <source>
        <dbReference type="EMBL" id="AXE81859.1"/>
    </source>
</evidence>
<dbReference type="Proteomes" id="UP000252698">
    <property type="component" value="Chromosome"/>
</dbReference>
<dbReference type="GO" id="GO:0005975">
    <property type="term" value="P:carbohydrate metabolic process"/>
    <property type="evidence" value="ECO:0007669"/>
    <property type="project" value="InterPro"/>
</dbReference>
<evidence type="ECO:0000259" key="2">
    <source>
        <dbReference type="Pfam" id="PF03033"/>
    </source>
</evidence>
<dbReference type="Pfam" id="PF06722">
    <property type="entry name" value="EryCIII-like_C"/>
    <property type="match status" value="1"/>
</dbReference>
<keyword evidence="1 4" id="KW-0808">Transferase</keyword>
<evidence type="ECO:0000256" key="1">
    <source>
        <dbReference type="ARBA" id="ARBA00022679"/>
    </source>
</evidence>
<dbReference type="KEGG" id="sata:C5746_38555"/>
<dbReference type="GO" id="GO:0008194">
    <property type="term" value="F:UDP-glycosyltransferase activity"/>
    <property type="evidence" value="ECO:0007669"/>
    <property type="project" value="InterPro"/>
</dbReference>
<dbReference type="InterPro" id="IPR002213">
    <property type="entry name" value="UDP_glucos_trans"/>
</dbReference>
<dbReference type="EMBL" id="CP027306">
    <property type="protein sequence ID" value="AXE81859.1"/>
    <property type="molecule type" value="Genomic_DNA"/>
</dbReference>
<dbReference type="InterPro" id="IPR004276">
    <property type="entry name" value="GlycoTrans_28_N"/>
</dbReference>